<evidence type="ECO:0000313" key="2">
    <source>
        <dbReference type="Proteomes" id="UP001284537"/>
    </source>
</evidence>
<organism evidence="1 2">
    <name type="scientific">Methylomonas defluvii</name>
    <dbReference type="NCBI Taxonomy" id="3045149"/>
    <lineage>
        <taxon>Bacteria</taxon>
        <taxon>Pseudomonadati</taxon>
        <taxon>Pseudomonadota</taxon>
        <taxon>Gammaproteobacteria</taxon>
        <taxon>Methylococcales</taxon>
        <taxon>Methylococcaceae</taxon>
        <taxon>Methylomonas</taxon>
    </lineage>
</organism>
<reference evidence="1 2" key="1">
    <citation type="submission" date="2023-11" db="EMBL/GenBank/DDBJ databases">
        <authorList>
            <person name="Ouyang M.-Y."/>
        </authorList>
    </citation>
    <scope>NUCLEOTIDE SEQUENCE [LARGE SCALE GENOMIC DNA]</scope>
    <source>
        <strain evidence="1 2">OY6</strain>
    </source>
</reference>
<dbReference type="EMBL" id="JAXARY010000010">
    <property type="protein sequence ID" value="MDX8127983.1"/>
    <property type="molecule type" value="Genomic_DNA"/>
</dbReference>
<accession>A0ABU4UF27</accession>
<protein>
    <submittedName>
        <fullName evidence="1">Uncharacterized protein</fullName>
    </submittedName>
</protein>
<dbReference type="RefSeq" id="WP_319961688.1">
    <property type="nucleotide sequence ID" value="NZ_JAXARY010000010.1"/>
</dbReference>
<gene>
    <name evidence="1" type="ORF">QLH52_11875</name>
</gene>
<dbReference type="Proteomes" id="UP001284537">
    <property type="component" value="Unassembled WGS sequence"/>
</dbReference>
<proteinExistence type="predicted"/>
<keyword evidence="2" id="KW-1185">Reference proteome</keyword>
<sequence>MTTQPNQGETAQETALFNKHDCYNTIQRANAVLTIILDNCACLIEDQNVVNALFSVQGEIDSAERLLAESIWGKDDSVTDKQQETVEGGAA</sequence>
<name>A0ABU4UF27_9GAMM</name>
<evidence type="ECO:0000313" key="1">
    <source>
        <dbReference type="EMBL" id="MDX8127983.1"/>
    </source>
</evidence>
<comment type="caution">
    <text evidence="1">The sequence shown here is derived from an EMBL/GenBank/DDBJ whole genome shotgun (WGS) entry which is preliminary data.</text>
</comment>